<dbReference type="PANTHER" id="PTHR45653:SF7">
    <property type="entry name" value="DEDICATOR OF CYTOKINESIS PROTEIN 4"/>
    <property type="match status" value="1"/>
</dbReference>
<keyword evidence="4" id="KW-0344">Guanine-nucleotide releasing factor</keyword>
<evidence type="ECO:0000256" key="4">
    <source>
        <dbReference type="ARBA" id="ARBA00022658"/>
    </source>
</evidence>
<evidence type="ECO:0000259" key="8">
    <source>
        <dbReference type="PROSITE" id="PS51651"/>
    </source>
</evidence>
<feature type="transmembrane region" description="Helical" evidence="6">
    <location>
        <begin position="843"/>
        <end position="862"/>
    </location>
</feature>
<dbReference type="Pfam" id="PF14429">
    <property type="entry name" value="DOCK-C2"/>
    <property type="match status" value="1"/>
</dbReference>
<dbReference type="Gene3D" id="2.60.40.150">
    <property type="entry name" value="C2 domain"/>
    <property type="match status" value="1"/>
</dbReference>
<feature type="transmembrane region" description="Helical" evidence="6">
    <location>
        <begin position="800"/>
        <end position="823"/>
    </location>
</feature>
<evidence type="ECO:0000313" key="10">
    <source>
        <dbReference type="Proteomes" id="UP000694427"/>
    </source>
</evidence>
<dbReference type="GO" id="GO:0031267">
    <property type="term" value="F:small GTPase binding"/>
    <property type="evidence" value="ECO:0007669"/>
    <property type="project" value="TreeGrafter"/>
</dbReference>
<feature type="domain" description="DOCKER" evidence="8">
    <location>
        <begin position="1103"/>
        <end position="1504"/>
    </location>
</feature>
<protein>
    <submittedName>
        <fullName evidence="9">Dedicator of cytokinesis 4</fullName>
    </submittedName>
</protein>
<dbReference type="Pfam" id="PF16172">
    <property type="entry name" value="DOCK_N"/>
    <property type="match status" value="1"/>
</dbReference>
<dbReference type="InterPro" id="IPR027357">
    <property type="entry name" value="DOCKER_dom"/>
</dbReference>
<dbReference type="GO" id="GO:0060326">
    <property type="term" value="P:cell chemotaxis"/>
    <property type="evidence" value="ECO:0007669"/>
    <property type="project" value="TreeGrafter"/>
</dbReference>
<dbReference type="GO" id="GO:0005886">
    <property type="term" value="C:plasma membrane"/>
    <property type="evidence" value="ECO:0007669"/>
    <property type="project" value="TreeGrafter"/>
</dbReference>
<dbReference type="InterPro" id="IPR042455">
    <property type="entry name" value="DOCK_N_sub1"/>
</dbReference>
<dbReference type="Gene3D" id="1.25.40.410">
    <property type="match status" value="1"/>
</dbReference>
<dbReference type="InterPro" id="IPR046773">
    <property type="entry name" value="DOCKER_Lobe_C"/>
</dbReference>
<feature type="transmembrane region" description="Helical" evidence="6">
    <location>
        <begin position="911"/>
        <end position="929"/>
    </location>
</feature>
<dbReference type="InterPro" id="IPR032376">
    <property type="entry name" value="DOCK_N"/>
</dbReference>
<reference evidence="9" key="2">
    <citation type="submission" date="2025-09" db="UniProtKB">
        <authorList>
            <consortium name="Ensembl"/>
        </authorList>
    </citation>
    <scope>IDENTIFICATION</scope>
</reference>
<dbReference type="Pfam" id="PF20421">
    <property type="entry name" value="DHR-2_Lobe_C"/>
    <property type="match status" value="1"/>
</dbReference>
<evidence type="ECO:0000256" key="2">
    <source>
        <dbReference type="ARBA" id="ARBA00022490"/>
    </source>
</evidence>
<proteinExistence type="inferred from homology"/>
<dbReference type="Gene3D" id="1.20.58.740">
    <property type="match status" value="1"/>
</dbReference>
<evidence type="ECO:0000256" key="6">
    <source>
        <dbReference type="SAM" id="Phobius"/>
    </source>
</evidence>
<organism evidence="9 10">
    <name type="scientific">Cyprinus carpio</name>
    <name type="common">Common carp</name>
    <dbReference type="NCBI Taxonomy" id="7962"/>
    <lineage>
        <taxon>Eukaryota</taxon>
        <taxon>Metazoa</taxon>
        <taxon>Chordata</taxon>
        <taxon>Craniata</taxon>
        <taxon>Vertebrata</taxon>
        <taxon>Euteleostomi</taxon>
        <taxon>Actinopterygii</taxon>
        <taxon>Neopterygii</taxon>
        <taxon>Teleostei</taxon>
        <taxon>Ostariophysi</taxon>
        <taxon>Cypriniformes</taxon>
        <taxon>Cyprinidae</taxon>
        <taxon>Cyprininae</taxon>
        <taxon>Cyprinus</taxon>
    </lineage>
</organism>
<dbReference type="InterPro" id="IPR043161">
    <property type="entry name" value="DOCK_C_lobe_A"/>
</dbReference>
<dbReference type="PROSITE" id="PS51650">
    <property type="entry name" value="C2_DOCK"/>
    <property type="match status" value="1"/>
</dbReference>
<dbReference type="GO" id="GO:0007264">
    <property type="term" value="P:small GTPase-mediated signal transduction"/>
    <property type="evidence" value="ECO:0007669"/>
    <property type="project" value="InterPro"/>
</dbReference>
<dbReference type="PROSITE" id="PS51651">
    <property type="entry name" value="DOCKER"/>
    <property type="match status" value="1"/>
</dbReference>
<accession>A0A8C1R8R1</accession>
<keyword evidence="6" id="KW-0472">Membrane</keyword>
<dbReference type="InterPro" id="IPR043162">
    <property type="entry name" value="DOCK_C_lobe_C"/>
</dbReference>
<feature type="domain" description="C2 DOCK-type" evidence="7">
    <location>
        <begin position="384"/>
        <end position="559"/>
    </location>
</feature>
<evidence type="ECO:0000313" key="9">
    <source>
        <dbReference type="Ensembl" id="ENSCCRP00010095474.1"/>
    </source>
</evidence>
<dbReference type="FunFam" id="2.60.40.150:FF:000045">
    <property type="entry name" value="Dedicator of cytokinesis protein 4"/>
    <property type="match status" value="1"/>
</dbReference>
<dbReference type="Pfam" id="PF23554">
    <property type="entry name" value="TPR_DOCK"/>
    <property type="match status" value="2"/>
</dbReference>
<dbReference type="FunFam" id="1.20.1270.350:FF:000001">
    <property type="entry name" value="dedicator of cytokinesis protein 4"/>
    <property type="match status" value="1"/>
</dbReference>
<dbReference type="InterPro" id="IPR046770">
    <property type="entry name" value="DOCKER_Lobe_B"/>
</dbReference>
<dbReference type="GO" id="GO:0005737">
    <property type="term" value="C:cytoplasm"/>
    <property type="evidence" value="ECO:0007669"/>
    <property type="project" value="UniProtKB-SubCell"/>
</dbReference>
<dbReference type="Pfam" id="PF06920">
    <property type="entry name" value="DHR-2_Lobe_A"/>
    <property type="match status" value="1"/>
</dbReference>
<dbReference type="Ensembl" id="ENSCCRT00010105916.1">
    <property type="protein sequence ID" value="ENSCCRP00010095474.1"/>
    <property type="gene ID" value="ENSCCRG00010040921.1"/>
</dbReference>
<dbReference type="InterPro" id="IPR027007">
    <property type="entry name" value="C2_DOCK-type_domain"/>
</dbReference>
<keyword evidence="6" id="KW-0812">Transmembrane</keyword>
<evidence type="ECO:0000256" key="3">
    <source>
        <dbReference type="ARBA" id="ARBA00022553"/>
    </source>
</evidence>
<dbReference type="InterPro" id="IPR046769">
    <property type="entry name" value="DOCKER_Lobe_A"/>
</dbReference>
<dbReference type="InterPro" id="IPR056372">
    <property type="entry name" value="TPR_DOCK"/>
</dbReference>
<dbReference type="GO" id="GO:0005085">
    <property type="term" value="F:guanyl-nucleotide exchange factor activity"/>
    <property type="evidence" value="ECO:0007669"/>
    <property type="project" value="UniProtKB-KW"/>
</dbReference>
<dbReference type="InterPro" id="IPR035892">
    <property type="entry name" value="C2_domain_sf"/>
</dbReference>
<sequence>MLISLRPLAERWFPSLPLLANFRGMVQHGLPLEIGDTVQILEKCEGRYESMKTKNFETVIPTEDSVITEITMTLRDWGTMWKQLYMRNEGDLFHRLWHVMNEILELRQQVLVGHLTHDRLSDIKQHITARLDWGNEQLGLDLVPRRDFSMVDPDEISITELYRLVGSHTFMLTRHRRREAPPQASMHHLFLQMKSMMSSNLGEELEVFYSVYDSREMRPISERFFVRLNKQGLPKSPEKTERQCTLFVDLGSSDLRKDVYVVAHIFRIGRMVAGEKKSVSNTQYKRPYGCAVISVADLLTADFKDDHVLKIYSCNAESEWYQIHDSIIRKVGSRYSHIGLNVSLQLLHGDMEQIRKDYMRLFTRNVSITKRLGFSDIIIPGEIRNDLYVTLERGEFEKGGKSVARNVEVTVYLLGGDGQGLVCCGSGEPGVDEHRSFVLYHSNSPRWAEQIKLPIPLEMFHGTHLRFELRHCSSKTPLSKEKGEKKLFGFSFVPLMQDDGRPLPDGTHELIVHKCEETADLQDPARYLKLPFSKASLQPGNNQTIKNSKESFWIQSSLCSTKLTQNGDMLDLLKWRVHPDRIIDCLPKLKDIDGTEIVKFLQDTLDTLFGILDESPQRYGLKVFDCLVHVINLLQDSKFQLFKPVMDNYIENHFAGALSYRQFLFLFFTDDKLFLQYKGISPITHTQAVFLRSFPTVCCELLKIFSMREVANLARDTLSSLPALTHTDCPLQAVKLQCMAKTVDSPLYINPESRCVLLPVVLRLLHTHLQEQRELVLCANILTSMLTLNTPATVSLTPKLIYILFAPFSASFSSFVLFIAYITRVHCSLFCLDNSDCCLTVQSLTLVFQSFLLQLFTVFRILIRPDMFPKDWTVMRLVANNVIITTILYLSDTLRNNFLNEKFDFKVWESYFYLCIIFINQPCLQLEMFPPSKRKKVLEKYGDMRVMIGCEIFSMWQHLGDYKLNLIPTLIGPFMEVTLVPQMDLRNVLIPIFHDMMDCEQQRSGNFKQVEAKLIDKLDGLMSEGKGDETYRELFNNIIPLFGPYPSLLKKIERETWRESGVSHIATVTRLMERLLDYRDCMKIGEVDGKTMGCTVNLLNFYKTELNKEEMYIRYIHKLYELHLKAQNYTEASYTLLLYDELLEWTERPLREFLTYPMQSEWQRKECLHLTIVHNFDRGKCWENCIILCRELANQYEAYYDYRNLSKMRMMEASFYDKIMNQQRLEPEFFRVGFYGKKFPFFLRNKEFVCRGNDYERLEAFQQRMLSEFPHAIAMQHANLPDQTIHQADAQYLQIYAVCPVPENQDVLQRDGVPNNIKSFYKVNHIWRFRYDRPFHKGTKDKENEFKSLWVERTTLTLAQSLPGISRWFEVEKRELVNDVFPSTSPPSKQSYNHKHRHHNLSMLNINPLTMCLNGVIDAAVNGGLARYQEAFFAKDYIANHPEDGEKITRLRELMFEQAHILEFGLAVHEKFVPQDMRPLHKKLIDQFHVMRSSLGIQECLCFGSGLTDWQLECTHTFAKFILCFSFSPLSYPAVNRYSSSSLSSQASNEVSNITGQSESSDEVFNMQVRNSKILSVLGN</sequence>
<keyword evidence="6" id="KW-1133">Transmembrane helix</keyword>
<keyword evidence="2" id="KW-0963">Cytoplasm</keyword>
<evidence type="ECO:0000256" key="5">
    <source>
        <dbReference type="PROSITE-ProRule" id="PRU00983"/>
    </source>
</evidence>
<keyword evidence="3" id="KW-0597">Phosphoprotein</keyword>
<feature type="transmembrane region" description="Helical" evidence="6">
    <location>
        <begin position="874"/>
        <end position="891"/>
    </location>
</feature>
<keyword evidence="10" id="KW-1185">Reference proteome</keyword>
<comment type="similarity">
    <text evidence="5">Belongs to the DOCK family.</text>
</comment>
<evidence type="ECO:0000256" key="1">
    <source>
        <dbReference type="ARBA" id="ARBA00004496"/>
    </source>
</evidence>
<dbReference type="Proteomes" id="UP000694427">
    <property type="component" value="Unplaced"/>
</dbReference>
<comment type="subcellular location">
    <subcellularLocation>
        <location evidence="1">Cytoplasm</location>
    </subcellularLocation>
</comment>
<reference evidence="9" key="1">
    <citation type="submission" date="2025-08" db="UniProtKB">
        <authorList>
            <consortium name="Ensembl"/>
        </authorList>
    </citation>
    <scope>IDENTIFICATION</scope>
</reference>
<dbReference type="Pfam" id="PF20422">
    <property type="entry name" value="DHR-2_Lobe_B"/>
    <property type="match status" value="1"/>
</dbReference>
<name>A0A8C1R8R1_CYPCA</name>
<dbReference type="FunFam" id="1.25.40.410:FF:000003">
    <property type="entry name" value="Dedicator of cytokinesis protein 4"/>
    <property type="match status" value="1"/>
</dbReference>
<dbReference type="PANTHER" id="PTHR45653">
    <property type="entry name" value="DEDICATOR OF CYTOKINESIS"/>
    <property type="match status" value="1"/>
</dbReference>
<dbReference type="Gene3D" id="1.20.1270.350">
    <property type="entry name" value="Dedicator of cytokinesis N-terminal subdomain"/>
    <property type="match status" value="1"/>
</dbReference>
<dbReference type="InterPro" id="IPR026791">
    <property type="entry name" value="DOCK"/>
</dbReference>
<evidence type="ECO:0000259" key="7">
    <source>
        <dbReference type="PROSITE" id="PS51650"/>
    </source>
</evidence>